<reference evidence="6" key="1">
    <citation type="journal article" date="2015" name="Nature">
        <title>Complex archaea that bridge the gap between prokaryotes and eukaryotes.</title>
        <authorList>
            <person name="Spang A."/>
            <person name="Saw J.H."/>
            <person name="Jorgensen S.L."/>
            <person name="Zaremba-Niedzwiedzka K."/>
            <person name="Martijn J."/>
            <person name="Lind A.E."/>
            <person name="van Eijk R."/>
            <person name="Schleper C."/>
            <person name="Guy L."/>
            <person name="Ettema T.J."/>
        </authorList>
    </citation>
    <scope>NUCLEOTIDE SEQUENCE</scope>
</reference>
<dbReference type="SUPFAM" id="SSF51338">
    <property type="entry name" value="Composite domain of metallo-dependent hydrolases"/>
    <property type="match status" value="1"/>
</dbReference>
<dbReference type="FunFam" id="3.20.20.140:FF:000174">
    <property type="entry name" value="Dihydropyrimidinase-related protein 2"/>
    <property type="match status" value="1"/>
</dbReference>
<proteinExistence type="inferred from homology"/>
<feature type="domain" description="Amidohydrolase-related" evidence="5">
    <location>
        <begin position="49"/>
        <end position="189"/>
    </location>
</feature>
<evidence type="ECO:0000256" key="1">
    <source>
        <dbReference type="ARBA" id="ARBA00001947"/>
    </source>
</evidence>
<feature type="non-terminal residue" evidence="6">
    <location>
        <position position="359"/>
    </location>
</feature>
<dbReference type="InterPro" id="IPR011778">
    <property type="entry name" value="Hydantoinase/dihydroPyrase"/>
</dbReference>
<evidence type="ECO:0000259" key="5">
    <source>
        <dbReference type="Pfam" id="PF01979"/>
    </source>
</evidence>
<name>A0A0F9D994_9ZZZZ</name>
<dbReference type="GO" id="GO:0016812">
    <property type="term" value="F:hydrolase activity, acting on carbon-nitrogen (but not peptide) bonds, in cyclic amides"/>
    <property type="evidence" value="ECO:0007669"/>
    <property type="project" value="TreeGrafter"/>
</dbReference>
<evidence type="ECO:0000256" key="4">
    <source>
        <dbReference type="ARBA" id="ARBA00022801"/>
    </source>
</evidence>
<evidence type="ECO:0000256" key="2">
    <source>
        <dbReference type="ARBA" id="ARBA00008829"/>
    </source>
</evidence>
<evidence type="ECO:0000256" key="3">
    <source>
        <dbReference type="ARBA" id="ARBA00022723"/>
    </source>
</evidence>
<dbReference type="SUPFAM" id="SSF51556">
    <property type="entry name" value="Metallo-dependent hydrolases"/>
    <property type="match status" value="1"/>
</dbReference>
<dbReference type="Gene3D" id="2.30.40.10">
    <property type="entry name" value="Urease, subunit C, domain 1"/>
    <property type="match status" value="1"/>
</dbReference>
<dbReference type="AlphaFoldDB" id="A0A0F9D994"/>
<accession>A0A0F9D994</accession>
<dbReference type="InterPro" id="IPR032466">
    <property type="entry name" value="Metal_Hydrolase"/>
</dbReference>
<dbReference type="GO" id="GO:0046872">
    <property type="term" value="F:metal ion binding"/>
    <property type="evidence" value="ECO:0007669"/>
    <property type="project" value="UniProtKB-KW"/>
</dbReference>
<comment type="cofactor">
    <cofactor evidence="1">
        <name>Zn(2+)</name>
        <dbReference type="ChEBI" id="CHEBI:29105"/>
    </cofactor>
</comment>
<dbReference type="InterPro" id="IPR006680">
    <property type="entry name" value="Amidohydro-rel"/>
</dbReference>
<keyword evidence="4" id="KW-0378">Hydrolase</keyword>
<organism evidence="6">
    <name type="scientific">marine sediment metagenome</name>
    <dbReference type="NCBI Taxonomy" id="412755"/>
    <lineage>
        <taxon>unclassified sequences</taxon>
        <taxon>metagenomes</taxon>
        <taxon>ecological metagenomes</taxon>
    </lineage>
</organism>
<protein>
    <recommendedName>
        <fullName evidence="5">Amidohydrolase-related domain-containing protein</fullName>
    </recommendedName>
</protein>
<gene>
    <name evidence="6" type="ORF">LCGC14_2516430</name>
</gene>
<dbReference type="NCBIfam" id="TIGR02033">
    <property type="entry name" value="D-hydantoinase"/>
    <property type="match status" value="1"/>
</dbReference>
<dbReference type="EMBL" id="LAZR01040489">
    <property type="protein sequence ID" value="KKL14361.1"/>
    <property type="molecule type" value="Genomic_DNA"/>
</dbReference>
<comment type="similarity">
    <text evidence="2">Belongs to the metallo-dependent hydrolases superfamily. Hydantoinase/dihydropyrimidinase family.</text>
</comment>
<dbReference type="GO" id="GO:0005829">
    <property type="term" value="C:cytosol"/>
    <property type="evidence" value="ECO:0007669"/>
    <property type="project" value="TreeGrafter"/>
</dbReference>
<dbReference type="Pfam" id="PF01979">
    <property type="entry name" value="Amidohydro_1"/>
    <property type="match status" value="1"/>
</dbReference>
<dbReference type="PANTHER" id="PTHR11647">
    <property type="entry name" value="HYDRANTOINASE/DIHYDROPYRIMIDINASE FAMILY MEMBER"/>
    <property type="match status" value="1"/>
</dbReference>
<sequence length="359" mass="39062">MQILIKNGTVVTALDEYKADLLIENEKIVAIGSSIEKPVNEVVDAEGLYVLPGGVDQHTHFNFTFKTATVRGYETSNAAIAGGTTTIVDFANQEIGKSLKESIEKYNTHKVAPKAMCDYSFHGVVFDPNDALFAEIPRLPEIGVSSLKLFMAYKGMPYHCDDDSVFKALLASKEAGVTIMVHAENADLIDVLQKQCLAKGEVDPIYHAVSRPPIVETECTQRAIALSEAAGAPLFVVHVTAKGAMEAIRDAYARGIPAFGETCTHYLVLDTDNLAKPDFEGAKYVCSPALRSKEHRDALWAAVQKGWLKCVSSDHCGFDWADQKHIGRGDFTSIPNGAPGLQDRLKVLWTYGVAKGKIS</sequence>
<dbReference type="InterPro" id="IPR011059">
    <property type="entry name" value="Metal-dep_hydrolase_composite"/>
</dbReference>
<dbReference type="PANTHER" id="PTHR11647:SF1">
    <property type="entry name" value="COLLAPSIN RESPONSE MEDIATOR PROTEIN"/>
    <property type="match status" value="1"/>
</dbReference>
<comment type="caution">
    <text evidence="6">The sequence shown here is derived from an EMBL/GenBank/DDBJ whole genome shotgun (WGS) entry which is preliminary data.</text>
</comment>
<keyword evidence="3" id="KW-0479">Metal-binding</keyword>
<dbReference type="Gene3D" id="3.20.20.140">
    <property type="entry name" value="Metal-dependent hydrolases"/>
    <property type="match status" value="1"/>
</dbReference>
<dbReference type="InterPro" id="IPR050378">
    <property type="entry name" value="Metallo-dep_Hydrolases_sf"/>
</dbReference>
<evidence type="ECO:0000313" key="6">
    <source>
        <dbReference type="EMBL" id="KKL14361.1"/>
    </source>
</evidence>